<dbReference type="Pfam" id="PF19819">
    <property type="entry name" value="DUF6302"/>
    <property type="match status" value="1"/>
</dbReference>
<proteinExistence type="predicted"/>
<sequence length="162" mass="17543">MFTTSACLPRLRLRPAARADSEYAYFRDRLSDPTLLARAVTLYGRRGEWLAVPVGGVRRGGFVSCPDVVLAVDVRALLMGRGGFPGVRMRWSEDRDTCHTVVWGERAPGVDDDEVLGRFYGYSEDAIAGFVGVLSRAVHSALSTGPVSWSGRVPPALSGGRS</sequence>
<reference evidence="1 2" key="1">
    <citation type="journal article" date="2012" name="J. Bacteriol.">
        <title>Draft genome of Streptomyces tsukubaensis NRRL 18488, the producer of the clinically important immunosuppressant tacrolimus (FK506).</title>
        <authorList>
            <person name="Barreiro C."/>
            <person name="Prieto C."/>
            <person name="Sola-Landa A."/>
            <person name="Solera E."/>
            <person name="Martinez-Castro M."/>
            <person name="Perez-Redondo R."/>
            <person name="Garcia-Estrada C."/>
            <person name="Aparicio J.F."/>
            <person name="Fernandez-Martinez L.T."/>
            <person name="Santos-Aberturas J."/>
            <person name="Salehi-Najafabadi Z."/>
            <person name="Rodriguez-Garcia A."/>
            <person name="Tauch A."/>
            <person name="Martin J.F."/>
        </authorList>
    </citation>
    <scope>NUCLEOTIDE SEQUENCE [LARGE SCALE GENOMIC DNA]</scope>
    <source>
        <strain evidence="2">DSM 42081 / NBRC 108919 / NRRL 18488 / 9993</strain>
    </source>
</reference>
<dbReference type="InterPro" id="IPR046269">
    <property type="entry name" value="DUF6302"/>
</dbReference>
<evidence type="ECO:0000313" key="1">
    <source>
        <dbReference type="EMBL" id="QKM66927.1"/>
    </source>
</evidence>
<dbReference type="RefSeq" id="WP_006345927.1">
    <property type="nucleotide sequence ID" value="NZ_CP029159.1"/>
</dbReference>
<evidence type="ECO:0000313" key="2">
    <source>
        <dbReference type="Proteomes" id="UP000005940"/>
    </source>
</evidence>
<gene>
    <name evidence="1" type="ORF">STSU_006810</name>
</gene>
<keyword evidence="2" id="KW-1185">Reference proteome</keyword>
<dbReference type="Proteomes" id="UP000005940">
    <property type="component" value="Chromosome"/>
</dbReference>
<protein>
    <submittedName>
        <fullName evidence="1">Uncharacterized protein</fullName>
    </submittedName>
</protein>
<dbReference type="AlphaFoldDB" id="I2N866"/>
<organism evidence="1 2">
    <name type="scientific">Streptomyces tsukubensis (strain DSM 42081 / NBRC 108919 / NRRL 18488 / 9993)</name>
    <dbReference type="NCBI Taxonomy" id="1114943"/>
    <lineage>
        <taxon>Bacteria</taxon>
        <taxon>Bacillati</taxon>
        <taxon>Actinomycetota</taxon>
        <taxon>Actinomycetes</taxon>
        <taxon>Kitasatosporales</taxon>
        <taxon>Streptomycetaceae</taxon>
        <taxon>Streptomyces</taxon>
    </lineage>
</organism>
<name>I2N866_STRT9</name>
<dbReference type="EMBL" id="CP029159">
    <property type="protein sequence ID" value="QKM66927.1"/>
    <property type="molecule type" value="Genomic_DNA"/>
</dbReference>
<accession>I2N866</accession>